<comment type="subcellular location">
    <subcellularLocation>
        <location evidence="2">Membrane</location>
    </subcellularLocation>
</comment>
<evidence type="ECO:0000256" key="3">
    <source>
        <dbReference type="ARBA" id="ARBA00012438"/>
    </source>
</evidence>
<feature type="domain" description="Response regulatory" evidence="11">
    <location>
        <begin position="955"/>
        <end position="1068"/>
    </location>
</feature>
<dbReference type="SMART" id="SM00387">
    <property type="entry name" value="HATPase_c"/>
    <property type="match status" value="1"/>
</dbReference>
<dbReference type="PANTHER" id="PTHR43047">
    <property type="entry name" value="TWO-COMPONENT HISTIDINE PROTEIN KINASE"/>
    <property type="match status" value="1"/>
</dbReference>
<dbReference type="Gene3D" id="3.30.450.40">
    <property type="match status" value="1"/>
</dbReference>
<comment type="caution">
    <text evidence="13">The sequence shown here is derived from an EMBL/GenBank/DDBJ whole genome shotgun (WGS) entry which is preliminary data.</text>
</comment>
<dbReference type="Proteomes" id="UP001597112">
    <property type="component" value="Unassembled WGS sequence"/>
</dbReference>
<feature type="modified residue" description="4-aspartylphosphate" evidence="7">
    <location>
        <position position="1004"/>
    </location>
</feature>
<dbReference type="SMART" id="SM00448">
    <property type="entry name" value="REC"/>
    <property type="match status" value="3"/>
</dbReference>
<keyword evidence="5" id="KW-0808">Transferase</keyword>
<feature type="coiled-coil region" evidence="8">
    <location>
        <begin position="566"/>
        <end position="656"/>
    </location>
</feature>
<evidence type="ECO:0000313" key="13">
    <source>
        <dbReference type="EMBL" id="MFD1000781.1"/>
    </source>
</evidence>
<dbReference type="Pfam" id="PF00512">
    <property type="entry name" value="HisKA"/>
    <property type="match status" value="1"/>
</dbReference>
<dbReference type="InterPro" id="IPR036097">
    <property type="entry name" value="HisK_dim/P_sf"/>
</dbReference>
<dbReference type="InterPro" id="IPR005467">
    <property type="entry name" value="His_kinase_dom"/>
</dbReference>
<feature type="domain" description="HAMP" evidence="12">
    <location>
        <begin position="314"/>
        <end position="366"/>
    </location>
</feature>
<dbReference type="SMART" id="SM00388">
    <property type="entry name" value="HisKA"/>
    <property type="match status" value="1"/>
</dbReference>
<dbReference type="EC" id="2.7.13.3" evidence="3"/>
<dbReference type="SUPFAM" id="SSF47384">
    <property type="entry name" value="Homodimeric domain of signal transducing histidine kinase"/>
    <property type="match status" value="1"/>
</dbReference>
<dbReference type="CDD" id="cd06225">
    <property type="entry name" value="HAMP"/>
    <property type="match status" value="1"/>
</dbReference>
<keyword evidence="9" id="KW-0812">Transmembrane</keyword>
<evidence type="ECO:0000256" key="1">
    <source>
        <dbReference type="ARBA" id="ARBA00000085"/>
    </source>
</evidence>
<feature type="modified residue" description="4-aspartylphosphate" evidence="7">
    <location>
        <position position="1126"/>
    </location>
</feature>
<dbReference type="InterPro" id="IPR004358">
    <property type="entry name" value="Sig_transdc_His_kin-like_C"/>
</dbReference>
<dbReference type="PROSITE" id="PS50110">
    <property type="entry name" value="RESPONSE_REGULATORY"/>
    <property type="match status" value="3"/>
</dbReference>
<protein>
    <recommendedName>
        <fullName evidence="3">histidine kinase</fullName>
        <ecNumber evidence="3">2.7.13.3</ecNumber>
    </recommendedName>
</protein>
<feature type="domain" description="Histidine kinase" evidence="10">
    <location>
        <begin position="666"/>
        <end position="900"/>
    </location>
</feature>
<feature type="domain" description="Response regulatory" evidence="11">
    <location>
        <begin position="1077"/>
        <end position="1193"/>
    </location>
</feature>
<dbReference type="InterPro" id="IPR011006">
    <property type="entry name" value="CheY-like_superfamily"/>
</dbReference>
<feature type="transmembrane region" description="Helical" evidence="9">
    <location>
        <begin position="295"/>
        <end position="313"/>
    </location>
</feature>
<dbReference type="PROSITE" id="PS50109">
    <property type="entry name" value="HIS_KIN"/>
    <property type="match status" value="1"/>
</dbReference>
<keyword evidence="8" id="KW-0175">Coiled coil</keyword>
<dbReference type="Pfam" id="PF02518">
    <property type="entry name" value="HATPase_c"/>
    <property type="match status" value="1"/>
</dbReference>
<evidence type="ECO:0000259" key="11">
    <source>
        <dbReference type="PROSITE" id="PS50110"/>
    </source>
</evidence>
<dbReference type="Gene3D" id="3.40.50.2300">
    <property type="match status" value="3"/>
</dbReference>
<accession>A0ABW3K5R3</accession>
<dbReference type="Gene3D" id="3.30.565.10">
    <property type="entry name" value="Histidine kinase-like ATPase, C-terminal domain"/>
    <property type="match status" value="1"/>
</dbReference>
<dbReference type="PANTHER" id="PTHR43047:SF63">
    <property type="entry name" value="HISTIDINE KINASE"/>
    <property type="match status" value="1"/>
</dbReference>
<dbReference type="Pfam" id="PF13185">
    <property type="entry name" value="GAF_2"/>
    <property type="match status" value="1"/>
</dbReference>
<dbReference type="CDD" id="cd16922">
    <property type="entry name" value="HATPase_EvgS-ArcB-TorS-like"/>
    <property type="match status" value="1"/>
</dbReference>
<keyword evidence="6" id="KW-0418">Kinase</keyword>
<organism evidence="13 14">
    <name type="scientific">Ohtaekwangia kribbensis</name>
    <dbReference type="NCBI Taxonomy" id="688913"/>
    <lineage>
        <taxon>Bacteria</taxon>
        <taxon>Pseudomonadati</taxon>
        <taxon>Bacteroidota</taxon>
        <taxon>Cytophagia</taxon>
        <taxon>Cytophagales</taxon>
        <taxon>Fulvivirgaceae</taxon>
        <taxon>Ohtaekwangia</taxon>
    </lineage>
</organism>
<comment type="catalytic activity">
    <reaction evidence="1">
        <text>ATP + protein L-histidine = ADP + protein N-phospho-L-histidine.</text>
        <dbReference type="EC" id="2.7.13.3"/>
    </reaction>
</comment>
<dbReference type="PRINTS" id="PR00344">
    <property type="entry name" value="BCTRLSENSOR"/>
</dbReference>
<dbReference type="Pfam" id="PF00072">
    <property type="entry name" value="Response_reg"/>
    <property type="match status" value="3"/>
</dbReference>
<evidence type="ECO:0000256" key="5">
    <source>
        <dbReference type="ARBA" id="ARBA00022679"/>
    </source>
</evidence>
<evidence type="ECO:0000259" key="12">
    <source>
        <dbReference type="PROSITE" id="PS50885"/>
    </source>
</evidence>
<dbReference type="SMART" id="SM00304">
    <property type="entry name" value="HAMP"/>
    <property type="match status" value="1"/>
</dbReference>
<dbReference type="InterPro" id="IPR003018">
    <property type="entry name" value="GAF"/>
</dbReference>
<evidence type="ECO:0000256" key="6">
    <source>
        <dbReference type="ARBA" id="ARBA00022777"/>
    </source>
</evidence>
<evidence type="ECO:0000256" key="8">
    <source>
        <dbReference type="SAM" id="Coils"/>
    </source>
</evidence>
<dbReference type="Pfam" id="PF08376">
    <property type="entry name" value="NIT"/>
    <property type="match status" value="1"/>
</dbReference>
<dbReference type="SMART" id="SM00065">
    <property type="entry name" value="GAF"/>
    <property type="match status" value="1"/>
</dbReference>
<dbReference type="InterPro" id="IPR003594">
    <property type="entry name" value="HATPase_dom"/>
</dbReference>
<dbReference type="CDD" id="cd17546">
    <property type="entry name" value="REC_hyHK_CKI1_RcsC-like"/>
    <property type="match status" value="1"/>
</dbReference>
<feature type="domain" description="Response regulatory" evidence="11">
    <location>
        <begin position="1223"/>
        <end position="1340"/>
    </location>
</feature>
<dbReference type="Pfam" id="PF00672">
    <property type="entry name" value="HAMP"/>
    <property type="match status" value="1"/>
</dbReference>
<dbReference type="InterPro" id="IPR036890">
    <property type="entry name" value="HATPase_C_sf"/>
</dbReference>
<evidence type="ECO:0000256" key="2">
    <source>
        <dbReference type="ARBA" id="ARBA00004370"/>
    </source>
</evidence>
<dbReference type="EMBL" id="JBHTKA010000007">
    <property type="protein sequence ID" value="MFD1000781.1"/>
    <property type="molecule type" value="Genomic_DNA"/>
</dbReference>
<feature type="modified residue" description="4-aspartylphosphate" evidence="7">
    <location>
        <position position="1273"/>
    </location>
</feature>
<dbReference type="InterPro" id="IPR003660">
    <property type="entry name" value="HAMP_dom"/>
</dbReference>
<reference evidence="14" key="1">
    <citation type="journal article" date="2019" name="Int. J. Syst. Evol. Microbiol.">
        <title>The Global Catalogue of Microorganisms (GCM) 10K type strain sequencing project: providing services to taxonomists for standard genome sequencing and annotation.</title>
        <authorList>
            <consortium name="The Broad Institute Genomics Platform"/>
            <consortium name="The Broad Institute Genome Sequencing Center for Infectious Disease"/>
            <person name="Wu L."/>
            <person name="Ma J."/>
        </authorList>
    </citation>
    <scope>NUCLEOTIDE SEQUENCE [LARGE SCALE GENOMIC DNA]</scope>
    <source>
        <strain evidence="14">CCUG 58938</strain>
    </source>
</reference>
<proteinExistence type="predicted"/>
<dbReference type="PROSITE" id="PS50885">
    <property type="entry name" value="HAMP"/>
    <property type="match status" value="1"/>
</dbReference>
<dbReference type="SUPFAM" id="SSF55874">
    <property type="entry name" value="ATPase domain of HSP90 chaperone/DNA topoisomerase II/histidine kinase"/>
    <property type="match status" value="1"/>
</dbReference>
<dbReference type="RefSeq" id="WP_377580236.1">
    <property type="nucleotide sequence ID" value="NZ_JBHTKA010000007.1"/>
</dbReference>
<dbReference type="SUPFAM" id="SSF52172">
    <property type="entry name" value="CheY-like"/>
    <property type="match status" value="3"/>
</dbReference>
<evidence type="ECO:0000259" key="10">
    <source>
        <dbReference type="PROSITE" id="PS50109"/>
    </source>
</evidence>
<dbReference type="Gene3D" id="1.10.287.130">
    <property type="match status" value="1"/>
</dbReference>
<dbReference type="CDD" id="cd00156">
    <property type="entry name" value="REC"/>
    <property type="match status" value="1"/>
</dbReference>
<evidence type="ECO:0000256" key="7">
    <source>
        <dbReference type="PROSITE-ProRule" id="PRU00169"/>
    </source>
</evidence>
<gene>
    <name evidence="13" type="ORF">ACFQ21_15755</name>
</gene>
<evidence type="ECO:0000313" key="14">
    <source>
        <dbReference type="Proteomes" id="UP001597112"/>
    </source>
</evidence>
<evidence type="ECO:0000256" key="9">
    <source>
        <dbReference type="SAM" id="Phobius"/>
    </source>
</evidence>
<dbReference type="Gene3D" id="6.10.340.10">
    <property type="match status" value="1"/>
</dbReference>
<name>A0ABW3K5R3_9BACT</name>
<dbReference type="CDD" id="cd00082">
    <property type="entry name" value="HisKA"/>
    <property type="match status" value="1"/>
</dbReference>
<dbReference type="InterPro" id="IPR003661">
    <property type="entry name" value="HisK_dim/P_dom"/>
</dbReference>
<keyword evidence="9" id="KW-0472">Membrane</keyword>
<sequence>MKFLSNLSVRNKLILLAILPFSVVLYFLQKTIAIQWAHQEINAQTAQDLEAIEKIANLIHNIQKEQGLATILTTTLQGDKTEILRLQEQTNQSLTDLEQFFYHTGPSNKRIDSLLRTIKQRDPLQIVGKDTLILALLNEISEVWRHASNMEIKNQQECTLYVLYAREFLSIIRNDLYRVIQHQGFQKNEYGFFAATKGKFDINLHKFRNYTTPALLDYFQNTYSKNPAVIRMQAAIDSAFMRGHITGSLTAEEWQRQTTAAIGALHTCDLRAFDMMRTSIQAEAKDIAAAYFRNILLSGIVIIVLIIISILSIKEITNSVNRMKEATERITHGDIDFTLDITSKDEMGQLARSFNNMITVFKGYVQLAESIGKGNYQTDEAIRSEQDTLGKALVNMKTNLLLLSQEKETRAWLLAGNHELNAILREEKDVRNLATDVIGHVAAYLKAQVGALYLAENGQLYLTGSYAMENAAARESFALGQSLVGQAAQSKKYILVEDVPEDYIKITSSTGQGVPESILVFPFFYINKVKGVIEIAATHSFTPLDIEYLQMIGNSIAIAFNSSQSRVRLKELLEETQHQAEELESQQEELRQFNDELLEKLESIEKSEAELKVQQEELQESNALLEEKANLLENEKQQLEKAKGEIEAQAQEFESLSKYKSEFLANMSHELRTPLNSILILTQLLLENKNNSLTEKELKYANVIYNSGNELLTLINDILDLSKVEAGKMDIDIDKFTFVEVNNDVTMMFSQVAKSKSINFKIEVLPGYNKVIESDKQRVVQILRNLLSNAFKFTPAGGEVKLGIHPPAANVRLQNIPWDKTADVVAFSVSDTGIGIQKDKQEMIFEAFRQVDSTDKRKYGGTGLGLSICRELSGLLGGEIHLESEEGKGSTFTLYLPLIYTGGRQQPSTVQTSTTETKPRIPEYIQELPKIDKRLLEQEDIPEDDRYTLTENSRRVLIIEDDKEFAQVLLAFVRERNYKGVISHHGNTALHYTHAYKPDAILLDMKLPDMDGTEVIRQLKSDPEQRHIPIQIISGYSMKREAMKLGAFDFIKKPIRKEDLQHVFDKLEDFANRKYKRLLIVENNEFDNQAMRDMIGNGDVHCIAAYSCTQAYDMMTENAVDCVIVDLGLPDTSCFTLLEKIKANEQLNAIPVIVYAAQDLTEEENKKLTRLANTVVLKTAYSYERLLDETTLFLHRVEANLPQEKQNIIRKLHRSDAVLDGKTVLIVDDDMRNIYSLTNVLEDEGLTCLTAENGREAIEVLNANPSIDIILMDVMMPEMDGYEATVTIRKSGKYTRLPIIALTAKAMKGDREKCLAAGMSDYVTKPVNTRQLLSLMRVWLYKS</sequence>
<dbReference type="InterPro" id="IPR001789">
    <property type="entry name" value="Sig_transdc_resp-reg_receiver"/>
</dbReference>
<dbReference type="SUPFAM" id="SSF55781">
    <property type="entry name" value="GAF domain-like"/>
    <property type="match status" value="1"/>
</dbReference>
<evidence type="ECO:0000256" key="4">
    <source>
        <dbReference type="ARBA" id="ARBA00022553"/>
    </source>
</evidence>
<dbReference type="SUPFAM" id="SSF158472">
    <property type="entry name" value="HAMP domain-like"/>
    <property type="match status" value="1"/>
</dbReference>
<keyword evidence="14" id="KW-1185">Reference proteome</keyword>
<keyword evidence="4 7" id="KW-0597">Phosphoprotein</keyword>
<dbReference type="InterPro" id="IPR013587">
    <property type="entry name" value="Nitrate/nitrite_sensing"/>
</dbReference>
<dbReference type="InterPro" id="IPR029016">
    <property type="entry name" value="GAF-like_dom_sf"/>
</dbReference>
<keyword evidence="9" id="KW-1133">Transmembrane helix</keyword>